<evidence type="ECO:0000259" key="7">
    <source>
        <dbReference type="PROSITE" id="PS50192"/>
    </source>
</evidence>
<feature type="domain" description="T-SNARE coiled-coil homology" evidence="7">
    <location>
        <begin position="560"/>
        <end position="622"/>
    </location>
</feature>
<protein>
    <submittedName>
        <fullName evidence="10">Methyl-accepting chemotaxis protein</fullName>
    </submittedName>
</protein>
<dbReference type="Pfam" id="PF00015">
    <property type="entry name" value="MCPsignal"/>
    <property type="match status" value="1"/>
</dbReference>
<dbReference type="PROSITE" id="PS50885">
    <property type="entry name" value="HAMP"/>
    <property type="match status" value="1"/>
</dbReference>
<accession>A0A939ER85</accession>
<dbReference type="SMART" id="SM01358">
    <property type="entry name" value="HBM"/>
    <property type="match status" value="1"/>
</dbReference>
<evidence type="ECO:0000259" key="6">
    <source>
        <dbReference type="PROSITE" id="PS50111"/>
    </source>
</evidence>
<keyword evidence="2" id="KW-0472">Membrane</keyword>
<dbReference type="GO" id="GO:0007165">
    <property type="term" value="P:signal transduction"/>
    <property type="evidence" value="ECO:0007669"/>
    <property type="project" value="UniProtKB-KW"/>
</dbReference>
<dbReference type="RefSeq" id="WP_206942280.1">
    <property type="nucleotide sequence ID" value="NZ_JAFLNF010000006.1"/>
</dbReference>
<evidence type="ECO:0000256" key="4">
    <source>
        <dbReference type="ARBA" id="ARBA00029447"/>
    </source>
</evidence>
<evidence type="ECO:0000256" key="3">
    <source>
        <dbReference type="ARBA" id="ARBA00023224"/>
    </source>
</evidence>
<sequence>MNVKTKIIAGFGSLALLMLAVAAWSLYNFNATSKDILALEDMNGDALLASELNADMAKALLNANRYMRSRDTADLTLAHQYIGEVKEGVEIAKGEINAPSRVVMRDLIADNIGKFETYLAEVVALYQRRDKMVQESIDVLGPTAREQLSKIHQLATVDADYQSANLTAEVQEHFLAIRLNFQKFLNTNSQSELDIIKKEEKILLERLAVLSESLINMEAVSLTEKVGLAVDEYVKAAGELGQLINERNSIRDEQLSVLGQQISDAARNLKDSAAKDAVRLGEETRSNVISSEIELGVATAIAFLLAVTLASIISLGISRPISRLVRDAENLAAGDTSVAFKEASRNDELGDVARSIAGFRDGVLDRQRLEAEQAAEQEQRERRSQRIAVALATFDQEVNAMLSSVSTSASELEGTATRMTRTAQDTSMQATNVASASEEATTNVQTVASAAEELSASLREVSTQVSHSAGIAGRASTEAQKTNDQISNLATVADDIGQVIALIQSIAEQTNLLALNATIEAARAGEAGKGFAVVAAEVKELASQTGRATEEISEKISAIQSETKEAVEGIHSISSIIEEMNRVASAIASAVEEQSAATNEIAGSVEQASRGTQDVSENIVKVSNAAAETDTAARSVVDAARDVGAQSSRMRHVVEDFLGEVKAA</sequence>
<evidence type="ECO:0000256" key="1">
    <source>
        <dbReference type="ARBA" id="ARBA00004429"/>
    </source>
</evidence>
<dbReference type="SMART" id="SM00304">
    <property type="entry name" value="HAMP"/>
    <property type="match status" value="1"/>
</dbReference>
<comment type="similarity">
    <text evidence="4">Belongs to the methyl-accepting chemotaxis (MCP) protein family.</text>
</comment>
<dbReference type="CDD" id="cd06225">
    <property type="entry name" value="HAMP"/>
    <property type="match status" value="1"/>
</dbReference>
<feature type="domain" description="HAMP" evidence="8">
    <location>
        <begin position="315"/>
        <end position="368"/>
    </location>
</feature>
<organism evidence="10 11">
    <name type="scientific">Roseibium limicola</name>
    <dbReference type="NCBI Taxonomy" id="2816037"/>
    <lineage>
        <taxon>Bacteria</taxon>
        <taxon>Pseudomonadati</taxon>
        <taxon>Pseudomonadota</taxon>
        <taxon>Alphaproteobacteria</taxon>
        <taxon>Hyphomicrobiales</taxon>
        <taxon>Stappiaceae</taxon>
        <taxon>Roseibium</taxon>
    </lineage>
</organism>
<comment type="subcellular location">
    <subcellularLocation>
        <location evidence="1">Cell inner membrane</location>
        <topology evidence="1">Multi-pass membrane protein</topology>
    </subcellularLocation>
</comment>
<dbReference type="PROSITE" id="PS51753">
    <property type="entry name" value="HBM"/>
    <property type="match status" value="1"/>
</dbReference>
<dbReference type="Gene3D" id="6.10.340.10">
    <property type="match status" value="1"/>
</dbReference>
<keyword evidence="2" id="KW-1003">Cell membrane</keyword>
<evidence type="ECO:0000256" key="2">
    <source>
        <dbReference type="ARBA" id="ARBA00022519"/>
    </source>
</evidence>
<dbReference type="AlphaFoldDB" id="A0A939ER85"/>
<feature type="domain" description="HBM" evidence="9">
    <location>
        <begin position="41"/>
        <end position="281"/>
    </location>
</feature>
<dbReference type="Pfam" id="PF00672">
    <property type="entry name" value="HAMP"/>
    <property type="match status" value="1"/>
</dbReference>
<dbReference type="InterPro" id="IPR032255">
    <property type="entry name" value="HBM"/>
</dbReference>
<keyword evidence="2" id="KW-0997">Cell inner membrane</keyword>
<reference evidence="10" key="1">
    <citation type="submission" date="2021-03" db="EMBL/GenBank/DDBJ databases">
        <title>Roseibium sp. CAU 1637 isolated from Incheon.</title>
        <authorList>
            <person name="Kim W."/>
        </authorList>
    </citation>
    <scope>NUCLEOTIDE SEQUENCE</scope>
    <source>
        <strain evidence="10">CAU 1637</strain>
    </source>
</reference>
<dbReference type="InterPro" id="IPR000727">
    <property type="entry name" value="T_SNARE_dom"/>
</dbReference>
<evidence type="ECO:0000313" key="11">
    <source>
        <dbReference type="Proteomes" id="UP000664779"/>
    </source>
</evidence>
<dbReference type="InterPro" id="IPR003660">
    <property type="entry name" value="HAMP_dom"/>
</dbReference>
<evidence type="ECO:0000313" key="10">
    <source>
        <dbReference type="EMBL" id="MBO0346486.1"/>
    </source>
</evidence>
<dbReference type="InterPro" id="IPR004089">
    <property type="entry name" value="MCPsignal_dom"/>
</dbReference>
<name>A0A939ER85_9HYPH</name>
<gene>
    <name evidence="10" type="ORF">J0X15_14730</name>
</gene>
<feature type="domain" description="Methyl-accepting transducer" evidence="6">
    <location>
        <begin position="401"/>
        <end position="630"/>
    </location>
</feature>
<evidence type="ECO:0000259" key="8">
    <source>
        <dbReference type="PROSITE" id="PS50885"/>
    </source>
</evidence>
<dbReference type="EMBL" id="JAFLNF010000006">
    <property type="protein sequence ID" value="MBO0346486.1"/>
    <property type="molecule type" value="Genomic_DNA"/>
</dbReference>
<comment type="caution">
    <text evidence="10">The sequence shown here is derived from an EMBL/GenBank/DDBJ whole genome shotgun (WGS) entry which is preliminary data.</text>
</comment>
<dbReference type="SUPFAM" id="SSF58104">
    <property type="entry name" value="Methyl-accepting chemotaxis protein (MCP) signaling domain"/>
    <property type="match status" value="1"/>
</dbReference>
<dbReference type="PROSITE" id="PS50111">
    <property type="entry name" value="CHEMOTAXIS_TRANSDUC_2"/>
    <property type="match status" value="1"/>
</dbReference>
<evidence type="ECO:0000256" key="5">
    <source>
        <dbReference type="PROSITE-ProRule" id="PRU00284"/>
    </source>
</evidence>
<proteinExistence type="inferred from homology"/>
<dbReference type="Gene3D" id="1.10.287.950">
    <property type="entry name" value="Methyl-accepting chemotaxis protein"/>
    <property type="match status" value="1"/>
</dbReference>
<dbReference type="Proteomes" id="UP000664779">
    <property type="component" value="Unassembled WGS sequence"/>
</dbReference>
<dbReference type="PANTHER" id="PTHR32089:SF112">
    <property type="entry name" value="LYSOZYME-LIKE PROTEIN-RELATED"/>
    <property type="match status" value="1"/>
</dbReference>
<keyword evidence="3 5" id="KW-0807">Transducer</keyword>
<dbReference type="PROSITE" id="PS50192">
    <property type="entry name" value="T_SNARE"/>
    <property type="match status" value="1"/>
</dbReference>
<dbReference type="GO" id="GO:0005886">
    <property type="term" value="C:plasma membrane"/>
    <property type="evidence" value="ECO:0007669"/>
    <property type="project" value="UniProtKB-SubCell"/>
</dbReference>
<evidence type="ECO:0000259" key="9">
    <source>
        <dbReference type="PROSITE" id="PS51753"/>
    </source>
</evidence>
<dbReference type="PANTHER" id="PTHR32089">
    <property type="entry name" value="METHYL-ACCEPTING CHEMOTAXIS PROTEIN MCPB"/>
    <property type="match status" value="1"/>
</dbReference>
<dbReference type="SMART" id="SM00283">
    <property type="entry name" value="MA"/>
    <property type="match status" value="1"/>
</dbReference>
<keyword evidence="11" id="KW-1185">Reference proteome</keyword>